<accession>A0ABT3LA69</accession>
<keyword evidence="1" id="KW-1133">Transmembrane helix</keyword>
<name>A0ABT3LA69_9CYAN</name>
<evidence type="ECO:0000256" key="1">
    <source>
        <dbReference type="SAM" id="Phobius"/>
    </source>
</evidence>
<dbReference type="SUPFAM" id="SSF54523">
    <property type="entry name" value="Pili subunits"/>
    <property type="match status" value="1"/>
</dbReference>
<dbReference type="InterPro" id="IPR045584">
    <property type="entry name" value="Pilin-like"/>
</dbReference>
<dbReference type="EMBL" id="JAIHOM010000094">
    <property type="protein sequence ID" value="MCW6037870.1"/>
    <property type="molecule type" value="Genomic_DNA"/>
</dbReference>
<proteinExistence type="predicted"/>
<gene>
    <name evidence="2" type="ORF">K4A83_16545</name>
</gene>
<reference evidence="2 3" key="1">
    <citation type="submission" date="2021-08" db="EMBL/GenBank/DDBJ databases">
        <title>Draft genome sequence of Spirulina subsalsa with high tolerance to salinity and hype-accumulation of phycocyanin.</title>
        <authorList>
            <person name="Pei H."/>
            <person name="Jiang L."/>
        </authorList>
    </citation>
    <scope>NUCLEOTIDE SEQUENCE [LARGE SCALE GENOMIC DNA]</scope>
    <source>
        <strain evidence="2 3">FACHB-351</strain>
    </source>
</reference>
<evidence type="ECO:0000313" key="2">
    <source>
        <dbReference type="EMBL" id="MCW6037870.1"/>
    </source>
</evidence>
<sequence length="238" mass="25675">MNPKIHKLLRLGLSRPNSSSSTQGFTLLELLVVVIMVGILAAIVGPGWLGFVNRQRLGTVNSAILRAIQETQSKAQAEKVSYSIAFRMLNGVPQIAIYPSPPQGTANFEIPGNYWRERDLGKELGINRNQVLILTNLAGDNTLANPDNVATVIPNVTTNPNPNQVYPSITFTHTGDLPDPFPVIPAHGFQMVVAFPQSPGSDQPVNRSKQCVVLQTLIGGLRTGEGEFNATTNPQGCI</sequence>
<dbReference type="RefSeq" id="WP_265265747.1">
    <property type="nucleotide sequence ID" value="NZ_JAIHOM010000094.1"/>
</dbReference>
<keyword evidence="1" id="KW-0812">Transmembrane</keyword>
<protein>
    <submittedName>
        <fullName evidence="2">Type II secretion system protein</fullName>
    </submittedName>
</protein>
<feature type="transmembrane region" description="Helical" evidence="1">
    <location>
        <begin position="25"/>
        <end position="49"/>
    </location>
</feature>
<dbReference type="InterPro" id="IPR012902">
    <property type="entry name" value="N_methyl_site"/>
</dbReference>
<keyword evidence="1" id="KW-0472">Membrane</keyword>
<keyword evidence="3" id="KW-1185">Reference proteome</keyword>
<dbReference type="NCBIfam" id="TIGR02532">
    <property type="entry name" value="IV_pilin_GFxxxE"/>
    <property type="match status" value="1"/>
</dbReference>
<evidence type="ECO:0000313" key="3">
    <source>
        <dbReference type="Proteomes" id="UP001526426"/>
    </source>
</evidence>
<dbReference type="PROSITE" id="PS00409">
    <property type="entry name" value="PROKAR_NTER_METHYL"/>
    <property type="match status" value="1"/>
</dbReference>
<comment type="caution">
    <text evidence="2">The sequence shown here is derived from an EMBL/GenBank/DDBJ whole genome shotgun (WGS) entry which is preliminary data.</text>
</comment>
<dbReference type="Proteomes" id="UP001526426">
    <property type="component" value="Unassembled WGS sequence"/>
</dbReference>
<organism evidence="2 3">
    <name type="scientific">Spirulina subsalsa FACHB-351</name>
    <dbReference type="NCBI Taxonomy" id="234711"/>
    <lineage>
        <taxon>Bacteria</taxon>
        <taxon>Bacillati</taxon>
        <taxon>Cyanobacteriota</taxon>
        <taxon>Cyanophyceae</taxon>
        <taxon>Spirulinales</taxon>
        <taxon>Spirulinaceae</taxon>
        <taxon>Spirulina</taxon>
    </lineage>
</organism>
<dbReference type="Pfam" id="PF07963">
    <property type="entry name" value="N_methyl"/>
    <property type="match status" value="1"/>
</dbReference>
<dbReference type="Gene3D" id="3.30.700.10">
    <property type="entry name" value="Glycoprotein, Type 4 Pilin"/>
    <property type="match status" value="1"/>
</dbReference>